<dbReference type="InterPro" id="IPR050809">
    <property type="entry name" value="UgpAE/MalFG_permease"/>
</dbReference>
<comment type="caution">
    <text evidence="9">The sequence shown here is derived from an EMBL/GenBank/DDBJ whole genome shotgun (WGS) entry which is preliminary data.</text>
</comment>
<feature type="domain" description="ABC transmembrane type-1" evidence="8">
    <location>
        <begin position="79"/>
        <end position="295"/>
    </location>
</feature>
<keyword evidence="6 7" id="KW-0472">Membrane</keyword>
<feature type="transmembrane region" description="Helical" evidence="7">
    <location>
        <begin position="20"/>
        <end position="46"/>
    </location>
</feature>
<keyword evidence="5 7" id="KW-1133">Transmembrane helix</keyword>
<dbReference type="Pfam" id="PF00528">
    <property type="entry name" value="BPD_transp_1"/>
    <property type="match status" value="1"/>
</dbReference>
<proteinExistence type="inferred from homology"/>
<feature type="transmembrane region" description="Helical" evidence="7">
    <location>
        <begin position="169"/>
        <end position="195"/>
    </location>
</feature>
<reference evidence="10" key="1">
    <citation type="journal article" date="2019" name="Int. J. Syst. Evol. Microbiol.">
        <title>The Global Catalogue of Microorganisms (GCM) 10K type strain sequencing project: providing services to taxonomists for standard genome sequencing and annotation.</title>
        <authorList>
            <consortium name="The Broad Institute Genomics Platform"/>
            <consortium name="The Broad Institute Genome Sequencing Center for Infectious Disease"/>
            <person name="Wu L."/>
            <person name="Ma J."/>
        </authorList>
    </citation>
    <scope>NUCLEOTIDE SEQUENCE [LARGE SCALE GENOMIC DNA]</scope>
    <source>
        <strain evidence="10">CGMCC 1.18575</strain>
    </source>
</reference>
<evidence type="ECO:0000256" key="1">
    <source>
        <dbReference type="ARBA" id="ARBA00004651"/>
    </source>
</evidence>
<keyword evidence="3" id="KW-1003">Cell membrane</keyword>
<feature type="transmembrane region" description="Helical" evidence="7">
    <location>
        <begin position="124"/>
        <end position="149"/>
    </location>
</feature>
<evidence type="ECO:0000256" key="6">
    <source>
        <dbReference type="ARBA" id="ARBA00023136"/>
    </source>
</evidence>
<dbReference type="RefSeq" id="WP_378138116.1">
    <property type="nucleotide sequence ID" value="NZ_JBHSMI010000052.1"/>
</dbReference>
<feature type="transmembrane region" description="Helical" evidence="7">
    <location>
        <begin position="216"/>
        <end position="238"/>
    </location>
</feature>
<keyword evidence="4 7" id="KW-0812">Transmembrane</keyword>
<evidence type="ECO:0000256" key="3">
    <source>
        <dbReference type="ARBA" id="ARBA00022475"/>
    </source>
</evidence>
<comment type="subcellular location">
    <subcellularLocation>
        <location evidence="1 7">Cell membrane</location>
        <topology evidence="1 7">Multi-pass membrane protein</topology>
    </subcellularLocation>
</comment>
<evidence type="ECO:0000313" key="10">
    <source>
        <dbReference type="Proteomes" id="UP001596113"/>
    </source>
</evidence>
<feature type="transmembrane region" description="Helical" evidence="7">
    <location>
        <begin position="83"/>
        <end position="103"/>
    </location>
</feature>
<dbReference type="Gene3D" id="1.10.3720.10">
    <property type="entry name" value="MetI-like"/>
    <property type="match status" value="1"/>
</dbReference>
<keyword evidence="2 7" id="KW-0813">Transport</keyword>
<feature type="transmembrane region" description="Helical" evidence="7">
    <location>
        <begin position="274"/>
        <end position="298"/>
    </location>
</feature>
<dbReference type="EMBL" id="JBHSMI010000052">
    <property type="protein sequence ID" value="MFC5406169.1"/>
    <property type="molecule type" value="Genomic_DNA"/>
</dbReference>
<accession>A0ABW0HYI6</accession>
<evidence type="ECO:0000259" key="8">
    <source>
        <dbReference type="PROSITE" id="PS50928"/>
    </source>
</evidence>
<protein>
    <submittedName>
        <fullName evidence="9">ABC transporter permease</fullName>
    </submittedName>
</protein>
<evidence type="ECO:0000256" key="4">
    <source>
        <dbReference type="ARBA" id="ARBA00022692"/>
    </source>
</evidence>
<evidence type="ECO:0000256" key="7">
    <source>
        <dbReference type="RuleBase" id="RU363032"/>
    </source>
</evidence>
<dbReference type="SUPFAM" id="SSF161098">
    <property type="entry name" value="MetI-like"/>
    <property type="match status" value="1"/>
</dbReference>
<evidence type="ECO:0000313" key="9">
    <source>
        <dbReference type="EMBL" id="MFC5406169.1"/>
    </source>
</evidence>
<sequence length="308" mass="35149">MNIRSRKRGGRQLNQRQLLFLMGLPFIVLTILFYYIPLYGWIYAFVDYKPGIPLSHSAFVGLKYFKLAFSEASNLRQVMINTLALSFLSLLTAPLAVLFAVFLTEMRSAKYRKLIQTTTTLPNFISWVLVYSVFFVFFNLNDGFVNQLLMKLDLIKEPFNMLGSARYAWLFQTFVSVWKSLGWGAIIYMAAIAGIDPEQYDAAKVDGAGRYRMMRHVTIPGVMPTFVVILILSIGNVLSNGFEQFYVFYNPLVADKLEVLDYYVYRIGLTLNDYSFATAIGIFKSVISIILVFSVNILSKKIRGNSVF</sequence>
<dbReference type="InterPro" id="IPR000515">
    <property type="entry name" value="MetI-like"/>
</dbReference>
<dbReference type="InterPro" id="IPR035906">
    <property type="entry name" value="MetI-like_sf"/>
</dbReference>
<name>A0ABW0HYI6_9BACL</name>
<dbReference type="Proteomes" id="UP001596113">
    <property type="component" value="Unassembled WGS sequence"/>
</dbReference>
<comment type="similarity">
    <text evidence="7">Belongs to the binding-protein-dependent transport system permease family.</text>
</comment>
<keyword evidence="10" id="KW-1185">Reference proteome</keyword>
<gene>
    <name evidence="9" type="ORF">ACFPOF_25800</name>
</gene>
<evidence type="ECO:0000256" key="5">
    <source>
        <dbReference type="ARBA" id="ARBA00022989"/>
    </source>
</evidence>
<evidence type="ECO:0000256" key="2">
    <source>
        <dbReference type="ARBA" id="ARBA00022448"/>
    </source>
</evidence>
<dbReference type="CDD" id="cd06261">
    <property type="entry name" value="TM_PBP2"/>
    <property type="match status" value="1"/>
</dbReference>
<dbReference type="PANTHER" id="PTHR43227">
    <property type="entry name" value="BLL4140 PROTEIN"/>
    <property type="match status" value="1"/>
</dbReference>
<dbReference type="PANTHER" id="PTHR43227:SF11">
    <property type="entry name" value="BLL4140 PROTEIN"/>
    <property type="match status" value="1"/>
</dbReference>
<dbReference type="PROSITE" id="PS50928">
    <property type="entry name" value="ABC_TM1"/>
    <property type="match status" value="1"/>
</dbReference>
<organism evidence="9 10">
    <name type="scientific">Cohnella soli</name>
    <dbReference type="NCBI Taxonomy" id="425005"/>
    <lineage>
        <taxon>Bacteria</taxon>
        <taxon>Bacillati</taxon>
        <taxon>Bacillota</taxon>
        <taxon>Bacilli</taxon>
        <taxon>Bacillales</taxon>
        <taxon>Paenibacillaceae</taxon>
        <taxon>Cohnella</taxon>
    </lineage>
</organism>